<dbReference type="RefSeq" id="WP_163941632.1">
    <property type="nucleotide sequence ID" value="NZ_JAAIKC010000001.1"/>
</dbReference>
<feature type="compositionally biased region" description="Low complexity" evidence="2">
    <location>
        <begin position="405"/>
        <end position="419"/>
    </location>
</feature>
<feature type="transmembrane region" description="Helical" evidence="3">
    <location>
        <begin position="21"/>
        <end position="42"/>
    </location>
</feature>
<gene>
    <name evidence="4" type="ORF">GK047_04270</name>
</gene>
<keyword evidence="3" id="KW-0812">Transmembrane</keyword>
<feature type="transmembrane region" description="Helical" evidence="3">
    <location>
        <begin position="139"/>
        <end position="159"/>
    </location>
</feature>
<comment type="caution">
    <text evidence="4">The sequence shown here is derived from an EMBL/GenBank/DDBJ whole genome shotgun (WGS) entry which is preliminary data.</text>
</comment>
<name>A0A6G3ZSY7_9BACL</name>
<feature type="compositionally biased region" description="Gly residues" evidence="2">
    <location>
        <begin position="507"/>
        <end position="516"/>
    </location>
</feature>
<sequence length="570" mass="60051">MKQDELDTWMHPVRNRLWMALSLHLLAWGAIVGLAAASMWLLLGRFIVIHGYRYGAMFTLMGVIVLSAIWLLFHRPNVKDAVKLLDHNGLDDRVSTALAYREKTSLLAVLQRQDTVERVSRFVAAELRVVVPLRISRKLWRLGIGAIIMFGLLLLLPNANDTILANMKKEQAWVQEQQRLVDELVKKTQVKSAATPAVKQMTEALKELERKLGQSPTSAKGLEELEKTLKKLEAGLNELEKQKQRADQLAQSMQRTEALRELGKTMQQNHAGSIQDEVAKLGMRVEKMTTEQKQQLASELERLADSASTASPAKEQEPRSQFQQAASILRSGGDEQAALAGLQAGLTASATEQQALAEQQAQATQAASRLAAGALPKARELAASGMKPSEAWAPSGLAERLASAEPAGAPGASMPPEASVSAGSAKPQPSGTGSGAVGAGATGGPPSGGHAAGGSNAGSGGDMGGGRVGTGSGAGGTQGGTGAGTRGLVTAPRERSGSGSTYADGGPSRGSGGEVSQGGSAPAMDGVSQPYEDVYADYAAEASSSLNRSDLPQHMQNLVRDYFLEIQPQQ</sequence>
<reference evidence="4" key="1">
    <citation type="submission" date="2020-02" db="EMBL/GenBank/DDBJ databases">
        <authorList>
            <person name="Shen X.-R."/>
            <person name="Zhang Y.-X."/>
        </authorList>
    </citation>
    <scope>NUCLEOTIDE SEQUENCE</scope>
    <source>
        <strain evidence="4">SYP-B3998</strain>
    </source>
</reference>
<feature type="coiled-coil region" evidence="1">
    <location>
        <begin position="222"/>
        <end position="259"/>
    </location>
</feature>
<evidence type="ECO:0000256" key="1">
    <source>
        <dbReference type="SAM" id="Coils"/>
    </source>
</evidence>
<dbReference type="EMBL" id="JAAIKC010000001">
    <property type="protein sequence ID" value="NEW05235.1"/>
    <property type="molecule type" value="Genomic_DNA"/>
</dbReference>
<feature type="region of interest" description="Disordered" evidence="2">
    <location>
        <begin position="381"/>
        <end position="400"/>
    </location>
</feature>
<evidence type="ECO:0000313" key="4">
    <source>
        <dbReference type="EMBL" id="NEW05235.1"/>
    </source>
</evidence>
<feature type="compositionally biased region" description="Gly residues" evidence="2">
    <location>
        <begin position="432"/>
        <end position="485"/>
    </location>
</feature>
<accession>A0A6G3ZSY7</accession>
<keyword evidence="1" id="KW-0175">Coiled coil</keyword>
<proteinExistence type="predicted"/>
<protein>
    <submittedName>
        <fullName evidence="4">Uncharacterized protein</fullName>
    </submittedName>
</protein>
<keyword evidence="3" id="KW-0472">Membrane</keyword>
<dbReference type="AlphaFoldDB" id="A0A6G3ZSY7"/>
<organism evidence="4">
    <name type="scientific">Paenibacillus sp. SYP-B3998</name>
    <dbReference type="NCBI Taxonomy" id="2678564"/>
    <lineage>
        <taxon>Bacteria</taxon>
        <taxon>Bacillati</taxon>
        <taxon>Bacillota</taxon>
        <taxon>Bacilli</taxon>
        <taxon>Bacillales</taxon>
        <taxon>Paenibacillaceae</taxon>
        <taxon>Paenibacillus</taxon>
    </lineage>
</organism>
<evidence type="ECO:0000256" key="3">
    <source>
        <dbReference type="SAM" id="Phobius"/>
    </source>
</evidence>
<evidence type="ECO:0000256" key="2">
    <source>
        <dbReference type="SAM" id="MobiDB-lite"/>
    </source>
</evidence>
<keyword evidence="3" id="KW-1133">Transmembrane helix</keyword>
<feature type="transmembrane region" description="Helical" evidence="3">
    <location>
        <begin position="54"/>
        <end position="73"/>
    </location>
</feature>
<feature type="region of interest" description="Disordered" evidence="2">
    <location>
        <begin position="289"/>
        <end position="321"/>
    </location>
</feature>
<feature type="region of interest" description="Disordered" evidence="2">
    <location>
        <begin position="405"/>
        <end position="528"/>
    </location>
</feature>